<keyword evidence="1" id="KW-0472">Membrane</keyword>
<evidence type="ECO:0000256" key="1">
    <source>
        <dbReference type="SAM" id="Phobius"/>
    </source>
</evidence>
<proteinExistence type="predicted"/>
<feature type="transmembrane region" description="Helical" evidence="1">
    <location>
        <begin position="113"/>
        <end position="132"/>
    </location>
</feature>
<protein>
    <submittedName>
        <fullName evidence="3">Uncharacterized protein isoform X1</fullName>
    </submittedName>
</protein>
<feature type="transmembrane region" description="Helical" evidence="1">
    <location>
        <begin position="48"/>
        <end position="71"/>
    </location>
</feature>
<accession>A0AB40D8V4</accession>
<dbReference type="Proteomes" id="UP001652628">
    <property type="component" value="Chromosome 3"/>
</dbReference>
<reference evidence="3" key="1">
    <citation type="submission" date="2025-08" db="UniProtKB">
        <authorList>
            <consortium name="RefSeq"/>
        </authorList>
    </citation>
    <scope>IDENTIFICATION</scope>
</reference>
<feature type="transmembrane region" description="Helical" evidence="1">
    <location>
        <begin position="20"/>
        <end position="42"/>
    </location>
</feature>
<keyword evidence="1" id="KW-1133">Transmembrane helix</keyword>
<dbReference type="InterPro" id="IPR031720">
    <property type="entry name" value="DUF4728"/>
</dbReference>
<organism evidence="2 3">
    <name type="scientific">Drosophila suzukii</name>
    <name type="common">Spotted-wing drosophila fruit fly</name>
    <dbReference type="NCBI Taxonomy" id="28584"/>
    <lineage>
        <taxon>Eukaryota</taxon>
        <taxon>Metazoa</taxon>
        <taxon>Ecdysozoa</taxon>
        <taxon>Arthropoda</taxon>
        <taxon>Hexapoda</taxon>
        <taxon>Insecta</taxon>
        <taxon>Pterygota</taxon>
        <taxon>Neoptera</taxon>
        <taxon>Endopterygota</taxon>
        <taxon>Diptera</taxon>
        <taxon>Brachycera</taxon>
        <taxon>Muscomorpha</taxon>
        <taxon>Ephydroidea</taxon>
        <taxon>Drosophilidae</taxon>
        <taxon>Drosophila</taxon>
        <taxon>Sophophora</taxon>
    </lineage>
</organism>
<dbReference type="PANTHER" id="PTHR36694:SF11">
    <property type="entry name" value="LP21121P-RELATED"/>
    <property type="match status" value="1"/>
</dbReference>
<dbReference type="RefSeq" id="XP_065720705.2">
    <property type="nucleotide sequence ID" value="XM_065864633.2"/>
</dbReference>
<dbReference type="GeneID" id="108012767"/>
<gene>
    <name evidence="3" type="primary">LOC108012767</name>
</gene>
<sequence length="208" mass="24828">MAFDLEEWNIPRDNLLRSCFLIAAFELLRSLYFSFSSVSVMISHTNSYSILAYLSTIAWILTVVGLIVGLWKGRPTLLVFWLLFSGFATAMDIIYLIWNVTSSPVFDVEHFKHWTLLYFGIFYECTCLYLVFRYFRRLYSYCALEGGNYDWFSEETQKTVAKMTQLKQYLQLQMRRFLKRQMRDKIKKNLKEQRILVISFLHMCRLSL</sequence>
<dbReference type="Pfam" id="PF15860">
    <property type="entry name" value="DUF4728"/>
    <property type="match status" value="1"/>
</dbReference>
<evidence type="ECO:0000313" key="2">
    <source>
        <dbReference type="Proteomes" id="UP001652628"/>
    </source>
</evidence>
<name>A0AB40D8V4_DROSZ</name>
<dbReference type="PANTHER" id="PTHR36694">
    <property type="entry name" value="PASIFLORA 1, ISOFORM A-RELATED"/>
    <property type="match status" value="1"/>
</dbReference>
<keyword evidence="2" id="KW-1185">Reference proteome</keyword>
<dbReference type="AlphaFoldDB" id="A0AB40D8V4"/>
<keyword evidence="1" id="KW-0812">Transmembrane</keyword>
<feature type="transmembrane region" description="Helical" evidence="1">
    <location>
        <begin position="78"/>
        <end position="98"/>
    </location>
</feature>
<evidence type="ECO:0000313" key="3">
    <source>
        <dbReference type="RefSeq" id="XP_065720705.2"/>
    </source>
</evidence>